<keyword evidence="4 8" id="KW-0812">Transmembrane</keyword>
<sequence length="1106" mass="123005">MSNMKHLFKQMVFLTILLTFPLLEIHAQITIHIKDKPASEVVKQIEKVSKYRFFYKKGLPGMTTPITVEVNDQGIEAVMGQIVGQIPVSYTIKGDTQVVLAESEPQNTSTGKNKSVKGSVTDANGEPVIGANIVQIGTVNGVISDLDGNFDIEVPEGSTLEISYIGYRPKEVKVGNNTVLTVILEEDTQALDEVVVVGYGSQKKVNLTGSVATVNSESLANRAISNVSQGLQGLVPGMTVTNSGGQPGMDAGKILIRGVGSFNVSTPMVLIDGIEGDMNIVDTQDIESISVLKDAASAAIYGSKAANGVILITTKRGKQGAPKINYNALFGWSSPSELMPRTSSAELAQLTNEAEYWGAISEGATSEQATKRMPYSQTDIDLYANGTDPYGHPNTDWNKLFFVGSGFTNRHNVSVGGGTEWVNYRTSLGYSKQEGIVKNAASRQFNLRVNLDMKITERLKSKINLDYVNSLIQEPTNPISWDSGTSEQTYRQVNRISPMVPYKNEDGTYGTISDGNPIAFQDSGAKGERQNDYITAFAEFSYDILDGLVARVNGSYYVQNQDYNLYRKEIQYNEAKYDGPTQYTQSYYTNNRTQADAMLTYDKTFIEKHTVNLLAGFHSELYKYKETKAYRKDFPSSDVTDLNGGSVVGMTNSGYTRELAMNSFFARAKYNFDNKYLFEGNIRGDGSSRFAKGYRWGWFPSFSGAWRLSNEDFMAGTRTFVDDMKVRASWGVLGNQEIPNDYYPYINTYSTSPKYPFGNVINTGAAQTNNKINDLSWETTYTWGVGLDMTVLNSLSMTLDWYNRKTTGILMQVNVPTTFGYGGYYDNIGEMSNKGIEASLNYNKQISQVAFNAGVNFAYNKNKVLSLGDLDDQKGSRTITMVGRPYQAFYGYQSDGIFQSQEEIDKAPKYTMIDNARLIPGDIKLVDRNKDNVIDEKDKIILNSENPKFTFGINLGAKWKLFDASLFFQGAAGVARYFTDEMYGEFNGDSGHPSKLWLDRWTPENPTNKMPRASKFRTYNMPEVTTSDFWLVNTNYLRLKDVQVGFTFPKTWCTNMKITSVRIYYSGQNLLTIKKCPEGIDPEAPSGWGAYYPHITTNSVGISITL</sequence>
<dbReference type="Gene3D" id="2.60.40.1120">
    <property type="entry name" value="Carboxypeptidase-like, regulatory domain"/>
    <property type="match status" value="1"/>
</dbReference>
<dbReference type="Gene3D" id="2.40.170.20">
    <property type="entry name" value="TonB-dependent receptor, beta-barrel domain"/>
    <property type="match status" value="1"/>
</dbReference>
<dbReference type="SUPFAM" id="SSF56935">
    <property type="entry name" value="Porins"/>
    <property type="match status" value="1"/>
</dbReference>
<evidence type="ECO:0000313" key="13">
    <source>
        <dbReference type="Proteomes" id="UP000033047"/>
    </source>
</evidence>
<evidence type="ECO:0000256" key="6">
    <source>
        <dbReference type="ARBA" id="ARBA00023136"/>
    </source>
</evidence>
<evidence type="ECO:0000256" key="1">
    <source>
        <dbReference type="ARBA" id="ARBA00004571"/>
    </source>
</evidence>
<dbReference type="FunFam" id="2.60.40.1120:FF:000003">
    <property type="entry name" value="Outer membrane protein Omp121"/>
    <property type="match status" value="1"/>
</dbReference>
<dbReference type="HOGENOM" id="CLU_004317_0_2_10"/>
<evidence type="ECO:0000256" key="5">
    <source>
        <dbReference type="ARBA" id="ARBA00023077"/>
    </source>
</evidence>
<dbReference type="InterPro" id="IPR008969">
    <property type="entry name" value="CarboxyPept-like_regulatory"/>
</dbReference>
<dbReference type="Pfam" id="PF00593">
    <property type="entry name" value="TonB_dep_Rec_b-barrel"/>
    <property type="match status" value="1"/>
</dbReference>
<comment type="similarity">
    <text evidence="8 9">Belongs to the TonB-dependent receptor family.</text>
</comment>
<proteinExistence type="inferred from homology"/>
<dbReference type="InterPro" id="IPR036942">
    <property type="entry name" value="Beta-barrel_TonB_sf"/>
</dbReference>
<evidence type="ECO:0000259" key="10">
    <source>
        <dbReference type="Pfam" id="PF00593"/>
    </source>
</evidence>
<dbReference type="EMBL" id="AQHV01000010">
    <property type="protein sequence ID" value="KKB57170.1"/>
    <property type="molecule type" value="Genomic_DNA"/>
</dbReference>
<keyword evidence="5 9" id="KW-0798">TonB box</keyword>
<evidence type="ECO:0000259" key="11">
    <source>
        <dbReference type="Pfam" id="PF07715"/>
    </source>
</evidence>
<evidence type="ECO:0000256" key="3">
    <source>
        <dbReference type="ARBA" id="ARBA00022452"/>
    </source>
</evidence>
<feature type="domain" description="TonB-dependent receptor-like beta-barrel" evidence="10">
    <location>
        <begin position="502"/>
        <end position="1062"/>
    </location>
</feature>
<dbReference type="InterPro" id="IPR023997">
    <property type="entry name" value="TonB-dep_OMP_SusC/RagA_CS"/>
</dbReference>
<evidence type="ECO:0000256" key="4">
    <source>
        <dbReference type="ARBA" id="ARBA00022692"/>
    </source>
</evidence>
<name>A0A0F5JHW8_9BACT</name>
<accession>A0A0F5JHW8</accession>
<dbReference type="AlphaFoldDB" id="A0A0F5JHW8"/>
<evidence type="ECO:0000256" key="7">
    <source>
        <dbReference type="ARBA" id="ARBA00023237"/>
    </source>
</evidence>
<evidence type="ECO:0000256" key="8">
    <source>
        <dbReference type="PROSITE-ProRule" id="PRU01360"/>
    </source>
</evidence>
<evidence type="ECO:0000256" key="2">
    <source>
        <dbReference type="ARBA" id="ARBA00022448"/>
    </source>
</evidence>
<dbReference type="InterPro" id="IPR000531">
    <property type="entry name" value="Beta-barrel_TonB"/>
</dbReference>
<dbReference type="PROSITE" id="PS52016">
    <property type="entry name" value="TONB_DEPENDENT_REC_3"/>
    <property type="match status" value="1"/>
</dbReference>
<dbReference type="Proteomes" id="UP000033047">
    <property type="component" value="Unassembled WGS sequence"/>
</dbReference>
<keyword evidence="7 8" id="KW-0998">Cell outer membrane</keyword>
<dbReference type="NCBIfam" id="TIGR04056">
    <property type="entry name" value="OMP_RagA_SusC"/>
    <property type="match status" value="1"/>
</dbReference>
<evidence type="ECO:0000256" key="9">
    <source>
        <dbReference type="RuleBase" id="RU003357"/>
    </source>
</evidence>
<comment type="subcellular location">
    <subcellularLocation>
        <location evidence="1 8">Cell outer membrane</location>
        <topology evidence="1 8">Multi-pass membrane protein</topology>
    </subcellularLocation>
</comment>
<dbReference type="PATRIC" id="fig|927665.4.peg.1861"/>
<keyword evidence="2 8" id="KW-0813">Transport</keyword>
<dbReference type="STRING" id="927665.HMPREF1535_01823"/>
<protein>
    <submittedName>
        <fullName evidence="12">SusC/RagA family TonB-linked outer membrane protein</fullName>
    </submittedName>
</protein>
<dbReference type="InterPro" id="IPR012910">
    <property type="entry name" value="Plug_dom"/>
</dbReference>
<dbReference type="Gene3D" id="2.170.130.10">
    <property type="entry name" value="TonB-dependent receptor, plug domain"/>
    <property type="match status" value="1"/>
</dbReference>
<dbReference type="FunFam" id="2.170.130.10:FF:000003">
    <property type="entry name" value="SusC/RagA family TonB-linked outer membrane protein"/>
    <property type="match status" value="1"/>
</dbReference>
<keyword evidence="6 8" id="KW-0472">Membrane</keyword>
<dbReference type="NCBIfam" id="TIGR04057">
    <property type="entry name" value="SusC_RagA_signa"/>
    <property type="match status" value="1"/>
</dbReference>
<dbReference type="InterPro" id="IPR023996">
    <property type="entry name" value="TonB-dep_OMP_SusC/RagA"/>
</dbReference>
<comment type="caution">
    <text evidence="12">The sequence shown here is derived from an EMBL/GenBank/DDBJ whole genome shotgun (WGS) entry which is preliminary data.</text>
</comment>
<dbReference type="Pfam" id="PF07715">
    <property type="entry name" value="Plug"/>
    <property type="match status" value="1"/>
</dbReference>
<feature type="domain" description="TonB-dependent receptor plug" evidence="11">
    <location>
        <begin position="204"/>
        <end position="309"/>
    </location>
</feature>
<reference evidence="12 13" key="1">
    <citation type="submission" date="2013-04" db="EMBL/GenBank/DDBJ databases">
        <title>The Genome Sequence of Parabacteroides goldsteinii DSM 19448.</title>
        <authorList>
            <consortium name="The Broad Institute Genomics Platform"/>
            <person name="Earl A."/>
            <person name="Ward D."/>
            <person name="Feldgarden M."/>
            <person name="Gevers D."/>
            <person name="Martens E."/>
            <person name="Sakamoto M."/>
            <person name="Benno Y."/>
            <person name="Song Y."/>
            <person name="Liu C."/>
            <person name="Lee J."/>
            <person name="Bolanos M."/>
            <person name="Vaisanen M.L."/>
            <person name="Finegold S.M."/>
            <person name="Walker B."/>
            <person name="Young S."/>
            <person name="Zeng Q."/>
            <person name="Gargeya S."/>
            <person name="Fitzgerald M."/>
            <person name="Haas B."/>
            <person name="Abouelleil A."/>
            <person name="Allen A.W."/>
            <person name="Alvarado L."/>
            <person name="Arachchi H.M."/>
            <person name="Berlin A.M."/>
            <person name="Chapman S.B."/>
            <person name="Gainer-Dewar J."/>
            <person name="Goldberg J."/>
            <person name="Griggs A."/>
            <person name="Gujja S."/>
            <person name="Hansen M."/>
            <person name="Howarth C."/>
            <person name="Imamovic A."/>
            <person name="Ireland A."/>
            <person name="Larimer J."/>
            <person name="McCowan C."/>
            <person name="Murphy C."/>
            <person name="Pearson M."/>
            <person name="Poon T.W."/>
            <person name="Priest M."/>
            <person name="Roberts A."/>
            <person name="Saif S."/>
            <person name="Shea T."/>
            <person name="Sisk P."/>
            <person name="Sykes S."/>
            <person name="Wortman J."/>
            <person name="Nusbaum C."/>
            <person name="Birren B."/>
        </authorList>
    </citation>
    <scope>NUCLEOTIDE SEQUENCE [LARGE SCALE GENOMIC DNA]</scope>
    <source>
        <strain evidence="12 13">DSM 19448</strain>
    </source>
</reference>
<organism evidence="12 13">
    <name type="scientific">Parabacteroides goldsteinii DSM 19448 = WAL 12034</name>
    <dbReference type="NCBI Taxonomy" id="927665"/>
    <lineage>
        <taxon>Bacteria</taxon>
        <taxon>Pseudomonadati</taxon>
        <taxon>Bacteroidota</taxon>
        <taxon>Bacteroidia</taxon>
        <taxon>Bacteroidales</taxon>
        <taxon>Tannerellaceae</taxon>
        <taxon>Parabacteroides</taxon>
    </lineage>
</organism>
<dbReference type="SUPFAM" id="SSF49464">
    <property type="entry name" value="Carboxypeptidase regulatory domain-like"/>
    <property type="match status" value="1"/>
</dbReference>
<dbReference type="Pfam" id="PF13715">
    <property type="entry name" value="CarbopepD_reg_2"/>
    <property type="match status" value="1"/>
</dbReference>
<keyword evidence="3 8" id="KW-1134">Transmembrane beta strand</keyword>
<dbReference type="GO" id="GO:0009279">
    <property type="term" value="C:cell outer membrane"/>
    <property type="evidence" value="ECO:0007669"/>
    <property type="project" value="UniProtKB-SubCell"/>
</dbReference>
<gene>
    <name evidence="12" type="ORF">HMPREF1535_01823</name>
</gene>
<dbReference type="InterPro" id="IPR037066">
    <property type="entry name" value="Plug_dom_sf"/>
</dbReference>
<dbReference type="InterPro" id="IPR039426">
    <property type="entry name" value="TonB-dep_rcpt-like"/>
</dbReference>
<evidence type="ECO:0000313" key="12">
    <source>
        <dbReference type="EMBL" id="KKB57170.1"/>
    </source>
</evidence>